<organism evidence="2 3">
    <name type="scientific">Halostreptopolyspora alba</name>
    <dbReference type="NCBI Taxonomy" id="2487137"/>
    <lineage>
        <taxon>Bacteria</taxon>
        <taxon>Bacillati</taxon>
        <taxon>Actinomycetota</taxon>
        <taxon>Actinomycetes</taxon>
        <taxon>Streptosporangiales</taxon>
        <taxon>Nocardiopsidaceae</taxon>
        <taxon>Halostreptopolyspora</taxon>
    </lineage>
</organism>
<keyword evidence="3" id="KW-1185">Reference proteome</keyword>
<dbReference type="EMBL" id="RJMB01000016">
    <property type="protein sequence ID" value="RNL83532.1"/>
    <property type="molecule type" value="Genomic_DNA"/>
</dbReference>
<protein>
    <recommendedName>
        <fullName evidence="4">Subtilisin inhibitor domain-containing protein</fullName>
    </recommendedName>
</protein>
<reference evidence="2 3" key="1">
    <citation type="submission" date="2018-11" db="EMBL/GenBank/DDBJ databases">
        <title>The genome draft of YIM 96095.</title>
        <authorList>
            <person name="Tang S.-K."/>
            <person name="Chunyu W.-X."/>
            <person name="Feng Y.-Z."/>
        </authorList>
    </citation>
    <scope>NUCLEOTIDE SEQUENCE [LARGE SCALE GENOMIC DNA]</scope>
    <source>
        <strain evidence="2 3">YIM 96095</strain>
    </source>
</reference>
<evidence type="ECO:0000256" key="1">
    <source>
        <dbReference type="SAM" id="MobiDB-lite"/>
    </source>
</evidence>
<evidence type="ECO:0008006" key="4">
    <source>
        <dbReference type="Google" id="ProtNLM"/>
    </source>
</evidence>
<accession>A0A3N0E6P9</accession>
<sequence>MSKHEPNRDPRGSIGTGVLAALCCAGAAAYALGVGSSLASWPDTSSSTDAELETVSGLSEEDEPETPEGELRVHVSDRDRAYIQNLTCSGDREVDPVACVEISENIEQAAEDGAGDPFTEVDEAAVCTDKVYGPQEAVITGTWEGEEVDTTLSRDDSCEEARWQRLSPLTEPME</sequence>
<dbReference type="Gene3D" id="3.30.350.10">
    <property type="entry name" value="Subtilisin inhibitor-like"/>
    <property type="match status" value="1"/>
</dbReference>
<evidence type="ECO:0000313" key="2">
    <source>
        <dbReference type="EMBL" id="RNL83532.1"/>
    </source>
</evidence>
<dbReference type="SUPFAM" id="SSF55399">
    <property type="entry name" value="Subtilisin inhibitor"/>
    <property type="match status" value="1"/>
</dbReference>
<dbReference type="GO" id="GO:0004867">
    <property type="term" value="F:serine-type endopeptidase inhibitor activity"/>
    <property type="evidence" value="ECO:0007669"/>
    <property type="project" value="InterPro"/>
</dbReference>
<gene>
    <name evidence="2" type="ORF">EFW17_15865</name>
</gene>
<dbReference type="OrthoDB" id="3427327at2"/>
<dbReference type="RefSeq" id="WP_123202238.1">
    <property type="nucleotide sequence ID" value="NZ_RJMB01000016.1"/>
</dbReference>
<dbReference type="Proteomes" id="UP000269198">
    <property type="component" value="Unassembled WGS sequence"/>
</dbReference>
<dbReference type="AlphaFoldDB" id="A0A3N0E6P9"/>
<dbReference type="InterPro" id="IPR036819">
    <property type="entry name" value="Subtilisin_inhibitor-like_sf"/>
</dbReference>
<feature type="compositionally biased region" description="Acidic residues" evidence="1">
    <location>
        <begin position="59"/>
        <end position="68"/>
    </location>
</feature>
<comment type="caution">
    <text evidence="2">The sequence shown here is derived from an EMBL/GenBank/DDBJ whole genome shotgun (WGS) entry which is preliminary data.</text>
</comment>
<name>A0A3N0E6P9_9ACTN</name>
<feature type="region of interest" description="Disordered" evidence="1">
    <location>
        <begin position="37"/>
        <end position="71"/>
    </location>
</feature>
<proteinExistence type="predicted"/>
<evidence type="ECO:0000313" key="3">
    <source>
        <dbReference type="Proteomes" id="UP000269198"/>
    </source>
</evidence>